<dbReference type="SMART" id="SM00530">
    <property type="entry name" value="HTH_XRE"/>
    <property type="match status" value="1"/>
</dbReference>
<dbReference type="CDD" id="cd00093">
    <property type="entry name" value="HTH_XRE"/>
    <property type="match status" value="1"/>
</dbReference>
<keyword evidence="1" id="KW-0238">DNA-binding</keyword>
<sequence>MNIIGKRIKYLRDKNNLSQKRLSEAIGVSNVQLSRYESGARQPDYETLRTIADYFDVSIDYLFGRSVPTERVGNEEYDSINEINRLLEKYDIDDMAFFDIEKWKSMSPEQIKELESYFQYLVQKSKDID</sequence>
<dbReference type="Gene3D" id="1.10.260.40">
    <property type="entry name" value="lambda repressor-like DNA-binding domains"/>
    <property type="match status" value="1"/>
</dbReference>
<evidence type="ECO:0000313" key="3">
    <source>
        <dbReference type="EMBL" id="RDY69104.1"/>
    </source>
</evidence>
<organism evidence="3 4">
    <name type="scientific">Halobacillus trueperi</name>
    <dbReference type="NCBI Taxonomy" id="156205"/>
    <lineage>
        <taxon>Bacteria</taxon>
        <taxon>Bacillati</taxon>
        <taxon>Bacillota</taxon>
        <taxon>Bacilli</taxon>
        <taxon>Bacillales</taxon>
        <taxon>Bacillaceae</taxon>
        <taxon>Halobacillus</taxon>
    </lineage>
</organism>
<dbReference type="AlphaFoldDB" id="A0A3D8VIA0"/>
<dbReference type="GO" id="GO:0003677">
    <property type="term" value="F:DNA binding"/>
    <property type="evidence" value="ECO:0007669"/>
    <property type="project" value="UniProtKB-KW"/>
</dbReference>
<dbReference type="SUPFAM" id="SSF47413">
    <property type="entry name" value="lambda repressor-like DNA-binding domains"/>
    <property type="match status" value="1"/>
</dbReference>
<accession>A0A3D8VIA0</accession>
<dbReference type="InterPro" id="IPR010982">
    <property type="entry name" value="Lambda_DNA-bd_dom_sf"/>
</dbReference>
<dbReference type="RefSeq" id="WP_115894837.1">
    <property type="nucleotide sequence ID" value="NZ_QTLC01000063.1"/>
</dbReference>
<dbReference type="Proteomes" id="UP000257032">
    <property type="component" value="Unassembled WGS sequence"/>
</dbReference>
<feature type="domain" description="HTH cro/C1-type" evidence="2">
    <location>
        <begin position="8"/>
        <end position="62"/>
    </location>
</feature>
<gene>
    <name evidence="3" type="ORF">DXT76_16745</name>
</gene>
<dbReference type="Pfam" id="PF01381">
    <property type="entry name" value="HTH_3"/>
    <property type="match status" value="1"/>
</dbReference>
<evidence type="ECO:0000259" key="2">
    <source>
        <dbReference type="PROSITE" id="PS50943"/>
    </source>
</evidence>
<dbReference type="PANTHER" id="PTHR46558:SF11">
    <property type="entry name" value="HTH-TYPE TRANSCRIPTIONAL REGULATOR XRE"/>
    <property type="match status" value="1"/>
</dbReference>
<evidence type="ECO:0000256" key="1">
    <source>
        <dbReference type="ARBA" id="ARBA00023125"/>
    </source>
</evidence>
<proteinExistence type="predicted"/>
<evidence type="ECO:0000313" key="4">
    <source>
        <dbReference type="Proteomes" id="UP000257032"/>
    </source>
</evidence>
<dbReference type="EMBL" id="QTLC01000063">
    <property type="protein sequence ID" value="RDY69104.1"/>
    <property type="molecule type" value="Genomic_DNA"/>
</dbReference>
<dbReference type="PANTHER" id="PTHR46558">
    <property type="entry name" value="TRACRIPTIONAL REGULATORY PROTEIN-RELATED-RELATED"/>
    <property type="match status" value="1"/>
</dbReference>
<reference evidence="3 4" key="1">
    <citation type="submission" date="2018-08" db="EMBL/GenBank/DDBJ databases">
        <title>Genome sequence of strict halophilic Halobacillus trueperi SS1 isolated from Lunsu, a salty water body of North West Himalayas.</title>
        <authorList>
            <person name="Gupta S."/>
            <person name="Sharma P."/>
            <person name="Dev K."/>
            <person name="Baumler D."/>
            <person name="Sourirajan A."/>
        </authorList>
    </citation>
    <scope>NUCLEOTIDE SEQUENCE [LARGE SCALE GENOMIC DNA]</scope>
    <source>
        <strain evidence="3 4">SS1</strain>
    </source>
</reference>
<name>A0A3D8VIA0_9BACI</name>
<protein>
    <submittedName>
        <fullName evidence="3">XRE family transcriptional regulator</fullName>
    </submittedName>
</protein>
<dbReference type="PROSITE" id="PS50943">
    <property type="entry name" value="HTH_CROC1"/>
    <property type="match status" value="1"/>
</dbReference>
<comment type="caution">
    <text evidence="3">The sequence shown here is derived from an EMBL/GenBank/DDBJ whole genome shotgun (WGS) entry which is preliminary data.</text>
</comment>
<dbReference type="InterPro" id="IPR001387">
    <property type="entry name" value="Cro/C1-type_HTH"/>
</dbReference>